<dbReference type="InterPro" id="IPR036396">
    <property type="entry name" value="Cyt_P450_sf"/>
</dbReference>
<evidence type="ECO:0000313" key="1">
    <source>
        <dbReference type="EMBL" id="CDS01537.1"/>
    </source>
</evidence>
<name>A0A0F7S3I8_9BASI</name>
<dbReference type="Proteomes" id="UP000242770">
    <property type="component" value="Unassembled WGS sequence"/>
</dbReference>
<gene>
    <name evidence="1" type="primary">SSCI68840.1</name>
</gene>
<proteinExistence type="predicted"/>
<evidence type="ECO:0000313" key="2">
    <source>
        <dbReference type="Proteomes" id="UP000242770"/>
    </source>
</evidence>
<dbReference type="SUPFAM" id="SSF48264">
    <property type="entry name" value="Cytochrome P450"/>
    <property type="match status" value="1"/>
</dbReference>
<accession>A0A0F7S3I8</accession>
<feature type="non-terminal residue" evidence="1">
    <location>
        <position position="61"/>
    </location>
</feature>
<dbReference type="GO" id="GO:0004497">
    <property type="term" value="F:monooxygenase activity"/>
    <property type="evidence" value="ECO:0007669"/>
    <property type="project" value="InterPro"/>
</dbReference>
<sequence>MNKLLNDLKQRVKEGTDIPCITGNILKDPSAKLSDEELSSICLSMVSAGLDTLANTFIWSI</sequence>
<dbReference type="Gene3D" id="1.10.630.10">
    <property type="entry name" value="Cytochrome P450"/>
    <property type="match status" value="1"/>
</dbReference>
<reference evidence="2" key="1">
    <citation type="submission" date="2014-06" db="EMBL/GenBank/DDBJ databases">
        <authorList>
            <person name="Berkman P.J."/>
        </authorList>
    </citation>
    <scope>NUCLEOTIDE SEQUENCE [LARGE SCALE GENOMIC DNA]</scope>
</reference>
<organism evidence="1 2">
    <name type="scientific">Sporisorium scitamineum</name>
    <dbReference type="NCBI Taxonomy" id="49012"/>
    <lineage>
        <taxon>Eukaryota</taxon>
        <taxon>Fungi</taxon>
        <taxon>Dikarya</taxon>
        <taxon>Basidiomycota</taxon>
        <taxon>Ustilaginomycotina</taxon>
        <taxon>Ustilaginomycetes</taxon>
        <taxon>Ustilaginales</taxon>
        <taxon>Ustilaginaceae</taxon>
        <taxon>Sporisorium</taxon>
    </lineage>
</organism>
<dbReference type="AlphaFoldDB" id="A0A0F7S3I8"/>
<dbReference type="EMBL" id="CCFA01004103">
    <property type="protein sequence ID" value="CDS01537.1"/>
    <property type="molecule type" value="Genomic_DNA"/>
</dbReference>
<dbReference type="GO" id="GO:0020037">
    <property type="term" value="F:heme binding"/>
    <property type="evidence" value="ECO:0007669"/>
    <property type="project" value="InterPro"/>
</dbReference>
<dbReference type="GO" id="GO:0016705">
    <property type="term" value="F:oxidoreductase activity, acting on paired donors, with incorporation or reduction of molecular oxygen"/>
    <property type="evidence" value="ECO:0007669"/>
    <property type="project" value="InterPro"/>
</dbReference>
<dbReference type="GO" id="GO:0005506">
    <property type="term" value="F:iron ion binding"/>
    <property type="evidence" value="ECO:0007669"/>
    <property type="project" value="InterPro"/>
</dbReference>
<keyword evidence="2" id="KW-1185">Reference proteome</keyword>
<protein>
    <submittedName>
        <fullName evidence="1">Uncharacterized protein</fullName>
    </submittedName>
</protein>
<dbReference type="STRING" id="49012.A0A0F7S3I8"/>